<name>A0ABW1AEY0_9ACTN</name>
<proteinExistence type="predicted"/>
<evidence type="ECO:0000256" key="1">
    <source>
        <dbReference type="ARBA" id="ARBA00023125"/>
    </source>
</evidence>
<protein>
    <submittedName>
        <fullName evidence="3">MerR family transcriptional regulator</fullName>
    </submittedName>
</protein>
<dbReference type="Gene3D" id="3.20.80.10">
    <property type="entry name" value="Regulatory factor, effector binding domain"/>
    <property type="match status" value="1"/>
</dbReference>
<comment type="caution">
    <text evidence="3">The sequence shown here is derived from an EMBL/GenBank/DDBJ whole genome shotgun (WGS) entry which is preliminary data.</text>
</comment>
<reference evidence="4" key="1">
    <citation type="journal article" date="2019" name="Int. J. Syst. Evol. Microbiol.">
        <title>The Global Catalogue of Microorganisms (GCM) 10K type strain sequencing project: providing services to taxonomists for standard genome sequencing and annotation.</title>
        <authorList>
            <consortium name="The Broad Institute Genomics Platform"/>
            <consortium name="The Broad Institute Genome Sequencing Center for Infectious Disease"/>
            <person name="Wu L."/>
            <person name="Ma J."/>
        </authorList>
    </citation>
    <scope>NUCLEOTIDE SEQUENCE [LARGE SCALE GENOMIC DNA]</scope>
    <source>
        <strain evidence="4">KCTC 42087</strain>
    </source>
</reference>
<dbReference type="Pfam" id="PF13411">
    <property type="entry name" value="MerR_1"/>
    <property type="match status" value="1"/>
</dbReference>
<dbReference type="Gene3D" id="1.10.1660.10">
    <property type="match status" value="1"/>
</dbReference>
<accession>A0ABW1AEY0</accession>
<dbReference type="SMART" id="SM00871">
    <property type="entry name" value="AraC_E_bind"/>
    <property type="match status" value="1"/>
</dbReference>
<keyword evidence="4" id="KW-1185">Reference proteome</keyword>
<dbReference type="InterPro" id="IPR000551">
    <property type="entry name" value="MerR-type_HTH_dom"/>
</dbReference>
<dbReference type="SMART" id="SM00422">
    <property type="entry name" value="HTH_MERR"/>
    <property type="match status" value="1"/>
</dbReference>
<dbReference type="InterPro" id="IPR009061">
    <property type="entry name" value="DNA-bd_dom_put_sf"/>
</dbReference>
<dbReference type="InterPro" id="IPR010499">
    <property type="entry name" value="AraC_E-bd"/>
</dbReference>
<dbReference type="EMBL" id="JBHSON010000103">
    <property type="protein sequence ID" value="MFC5753097.1"/>
    <property type="molecule type" value="Genomic_DNA"/>
</dbReference>
<dbReference type="Proteomes" id="UP001596074">
    <property type="component" value="Unassembled WGS sequence"/>
</dbReference>
<feature type="domain" description="HTH merR-type" evidence="2">
    <location>
        <begin position="8"/>
        <end position="75"/>
    </location>
</feature>
<dbReference type="Pfam" id="PF06445">
    <property type="entry name" value="GyrI-like"/>
    <property type="match status" value="1"/>
</dbReference>
<dbReference type="PANTHER" id="PTHR30204">
    <property type="entry name" value="REDOX-CYCLING DRUG-SENSING TRANSCRIPTIONAL ACTIVATOR SOXR"/>
    <property type="match status" value="1"/>
</dbReference>
<organism evidence="3 4">
    <name type="scientific">Actinomadura rugatobispora</name>
    <dbReference type="NCBI Taxonomy" id="1994"/>
    <lineage>
        <taxon>Bacteria</taxon>
        <taxon>Bacillati</taxon>
        <taxon>Actinomycetota</taxon>
        <taxon>Actinomycetes</taxon>
        <taxon>Streptosporangiales</taxon>
        <taxon>Thermomonosporaceae</taxon>
        <taxon>Actinomadura</taxon>
    </lineage>
</organism>
<evidence type="ECO:0000259" key="2">
    <source>
        <dbReference type="PROSITE" id="PS50937"/>
    </source>
</evidence>
<evidence type="ECO:0000313" key="3">
    <source>
        <dbReference type="EMBL" id="MFC5753097.1"/>
    </source>
</evidence>
<keyword evidence="1" id="KW-0238">DNA-binding</keyword>
<dbReference type="InterPro" id="IPR047057">
    <property type="entry name" value="MerR_fam"/>
</dbReference>
<dbReference type="RefSeq" id="WP_378289765.1">
    <property type="nucleotide sequence ID" value="NZ_JBHSON010000103.1"/>
</dbReference>
<dbReference type="InterPro" id="IPR029442">
    <property type="entry name" value="GyrI-like"/>
</dbReference>
<dbReference type="SUPFAM" id="SSF46955">
    <property type="entry name" value="Putative DNA-binding domain"/>
    <property type="match status" value="1"/>
</dbReference>
<dbReference type="PROSITE" id="PS50937">
    <property type="entry name" value="HTH_MERR_2"/>
    <property type="match status" value="1"/>
</dbReference>
<dbReference type="InterPro" id="IPR011256">
    <property type="entry name" value="Reg_factor_effector_dom_sf"/>
</dbReference>
<dbReference type="CDD" id="cd01107">
    <property type="entry name" value="HTH_BmrR"/>
    <property type="match status" value="1"/>
</dbReference>
<dbReference type="PANTHER" id="PTHR30204:SF97">
    <property type="entry name" value="MERR FAMILY REGULATORY PROTEIN"/>
    <property type="match status" value="1"/>
</dbReference>
<sequence>MSDPFLAIGAFSRASMLSIKMLRAYHEAGILVPASVDPRTGYRAYHPAQLADAAVIRRLRSLDLPLDRVREVVAARDPEVTREVLAEHARVMRARLEETARIVAELQAGVERPAEHTPVHVRDVPAAHTLAVRGVVTDDDFAAFLGPAYAEMGGLAARLGLVPAGPAGALYPSQIEDDPVDVEAYLPLAAPAALPRDRGRVLLGEVPAARVAIAVHAGPYDTIDGAYRRLGAWVAANAVPGAGPVREVYLVSADETPDPEGFRTEIQWPVA</sequence>
<evidence type="ECO:0000313" key="4">
    <source>
        <dbReference type="Proteomes" id="UP001596074"/>
    </source>
</evidence>
<dbReference type="SUPFAM" id="SSF55136">
    <property type="entry name" value="Probable bacterial effector-binding domain"/>
    <property type="match status" value="1"/>
</dbReference>
<gene>
    <name evidence="3" type="ORF">ACFPZN_46425</name>
</gene>